<reference evidence="1 2" key="1">
    <citation type="submission" date="2012-05" db="EMBL/GenBank/DDBJ databases">
        <title>Finished chromosome of genome of Oscillatoria sp. PCC 7112.</title>
        <authorList>
            <consortium name="US DOE Joint Genome Institute"/>
            <person name="Gugger M."/>
            <person name="Coursin T."/>
            <person name="Rippka R."/>
            <person name="Tandeau De Marsac N."/>
            <person name="Huntemann M."/>
            <person name="Wei C.-L."/>
            <person name="Han J."/>
            <person name="Detter J.C."/>
            <person name="Han C."/>
            <person name="Tapia R."/>
            <person name="Davenport K."/>
            <person name="Daligault H."/>
            <person name="Erkkila T."/>
            <person name="Gu W."/>
            <person name="Munk A.C.C."/>
            <person name="Teshima H."/>
            <person name="Xu Y."/>
            <person name="Chain P."/>
            <person name="Chen A."/>
            <person name="Krypides N."/>
            <person name="Mavromatis K."/>
            <person name="Markowitz V."/>
            <person name="Szeto E."/>
            <person name="Ivanova N."/>
            <person name="Mikhailova N."/>
            <person name="Ovchinnikova G."/>
            <person name="Pagani I."/>
            <person name="Pati A."/>
            <person name="Goodwin L."/>
            <person name="Peters L."/>
            <person name="Pitluck S."/>
            <person name="Woyke T."/>
            <person name="Kerfeld C."/>
        </authorList>
    </citation>
    <scope>NUCLEOTIDE SEQUENCE [LARGE SCALE GENOMIC DNA]</scope>
    <source>
        <strain evidence="1 2">PCC 7112</strain>
    </source>
</reference>
<accession>K9VLZ4</accession>
<protein>
    <submittedName>
        <fullName evidence="1">Uncharacterized protein</fullName>
    </submittedName>
</protein>
<keyword evidence="2" id="KW-1185">Reference proteome</keyword>
<gene>
    <name evidence="1" type="ORF">Osc7112_3923</name>
</gene>
<proteinExistence type="predicted"/>
<organism evidence="1 2">
    <name type="scientific">Phormidium nigroviride PCC 7112</name>
    <dbReference type="NCBI Taxonomy" id="179408"/>
    <lineage>
        <taxon>Bacteria</taxon>
        <taxon>Bacillati</taxon>
        <taxon>Cyanobacteriota</taxon>
        <taxon>Cyanophyceae</taxon>
        <taxon>Oscillatoriophycideae</taxon>
        <taxon>Oscillatoriales</taxon>
        <taxon>Oscillatoriaceae</taxon>
        <taxon>Phormidium</taxon>
    </lineage>
</organism>
<dbReference type="AlphaFoldDB" id="K9VLZ4"/>
<evidence type="ECO:0000313" key="1">
    <source>
        <dbReference type="EMBL" id="AFZ08260.1"/>
    </source>
</evidence>
<sequence>MEICINLYQASFSITCLATGSPARSTKTQFSCARGILLILQKLNFLVERAGEPVLEKLNFLVQQASCPFLKTQFSCGTSILPVLEKLNFLVEPASCPFLRLVQPMATINLADRQNTPDTTDISECNDFHPISPTPYYLT</sequence>
<dbReference type="Proteomes" id="UP000010478">
    <property type="component" value="Chromosome"/>
</dbReference>
<dbReference type="HOGENOM" id="CLU_1843126_0_0_3"/>
<dbReference type="EMBL" id="CP003614">
    <property type="protein sequence ID" value="AFZ08260.1"/>
    <property type="molecule type" value="Genomic_DNA"/>
</dbReference>
<evidence type="ECO:0000313" key="2">
    <source>
        <dbReference type="Proteomes" id="UP000010478"/>
    </source>
</evidence>
<dbReference type="KEGG" id="oni:Osc7112_3923"/>
<name>K9VLZ4_9CYAN</name>